<protein>
    <submittedName>
        <fullName evidence="1">Uncharacterized protein</fullName>
    </submittedName>
</protein>
<evidence type="ECO:0000313" key="2">
    <source>
        <dbReference type="Proteomes" id="UP001424459"/>
    </source>
</evidence>
<accession>A0ABP7U5A0</accession>
<name>A0ABP7U5A0_9SPHN</name>
<comment type="caution">
    <text evidence="1">The sequence shown here is derived from an EMBL/GenBank/DDBJ whole genome shotgun (WGS) entry which is preliminary data.</text>
</comment>
<sequence length="83" mass="9092">MRQHLLDLDAAFLGDGVDPAPAQPLLDVGKVTRVTGKVAHHAFLIEEQREVTASRGERRRGFEVERAKPLARLLEASHLVATG</sequence>
<gene>
    <name evidence="1" type="ORF">GCM10022281_15870</name>
</gene>
<proteinExistence type="predicted"/>
<evidence type="ECO:0000313" key="1">
    <source>
        <dbReference type="EMBL" id="GAA4036182.1"/>
    </source>
</evidence>
<reference evidence="2" key="1">
    <citation type="journal article" date="2019" name="Int. J. Syst. Evol. Microbiol.">
        <title>The Global Catalogue of Microorganisms (GCM) 10K type strain sequencing project: providing services to taxonomists for standard genome sequencing and annotation.</title>
        <authorList>
            <consortium name="The Broad Institute Genomics Platform"/>
            <consortium name="The Broad Institute Genome Sequencing Center for Infectious Disease"/>
            <person name="Wu L."/>
            <person name="Ma J."/>
        </authorList>
    </citation>
    <scope>NUCLEOTIDE SEQUENCE [LARGE SCALE GENOMIC DNA]</scope>
    <source>
        <strain evidence="2">JCM 17564</strain>
    </source>
</reference>
<keyword evidence="2" id="KW-1185">Reference proteome</keyword>
<organism evidence="1 2">
    <name type="scientific">Sphingomonas rosea</name>
    <dbReference type="NCBI Taxonomy" id="335605"/>
    <lineage>
        <taxon>Bacteria</taxon>
        <taxon>Pseudomonadati</taxon>
        <taxon>Pseudomonadota</taxon>
        <taxon>Alphaproteobacteria</taxon>
        <taxon>Sphingomonadales</taxon>
        <taxon>Sphingomonadaceae</taxon>
        <taxon>Sphingomonas</taxon>
    </lineage>
</organism>
<dbReference type="EMBL" id="BAABBR010000001">
    <property type="protein sequence ID" value="GAA4036182.1"/>
    <property type="molecule type" value="Genomic_DNA"/>
</dbReference>
<dbReference type="Proteomes" id="UP001424459">
    <property type="component" value="Unassembled WGS sequence"/>
</dbReference>